<dbReference type="AlphaFoldDB" id="A0A645J6Z7"/>
<gene>
    <name evidence="1" type="ORF">SDC9_206618</name>
</gene>
<organism evidence="1">
    <name type="scientific">bioreactor metagenome</name>
    <dbReference type="NCBI Taxonomy" id="1076179"/>
    <lineage>
        <taxon>unclassified sequences</taxon>
        <taxon>metagenomes</taxon>
        <taxon>ecological metagenomes</taxon>
    </lineage>
</organism>
<protein>
    <recommendedName>
        <fullName evidence="2">Threonine-phosphate decarboxylase</fullName>
    </recommendedName>
</protein>
<evidence type="ECO:0008006" key="2">
    <source>
        <dbReference type="Google" id="ProtNLM"/>
    </source>
</evidence>
<evidence type="ECO:0000313" key="1">
    <source>
        <dbReference type="EMBL" id="MPN58902.1"/>
    </source>
</evidence>
<dbReference type="InterPro" id="IPR015424">
    <property type="entry name" value="PyrdxlP-dep_Trfase"/>
</dbReference>
<comment type="caution">
    <text evidence="1">The sequence shown here is derived from an EMBL/GenBank/DDBJ whole genome shotgun (WGS) entry which is preliminary data.</text>
</comment>
<dbReference type="EMBL" id="VSSQ01132245">
    <property type="protein sequence ID" value="MPN58902.1"/>
    <property type="molecule type" value="Genomic_DNA"/>
</dbReference>
<sequence>MFAAPELLHRMQEAMGPWTIPGPSREVARLALLDTAWQNATRSRLEAEAARLQGLLSPLGEVKATSLFATVNSARVGELHEHLARRAILTRRFDQHPLLRFGLPGNAAEWQRLSDALNEWNPA</sequence>
<dbReference type="Gene3D" id="3.90.1150.10">
    <property type="entry name" value="Aspartate Aminotransferase, domain 1"/>
    <property type="match status" value="1"/>
</dbReference>
<proteinExistence type="predicted"/>
<dbReference type="InterPro" id="IPR015422">
    <property type="entry name" value="PyrdxlP-dep_Trfase_small"/>
</dbReference>
<dbReference type="SUPFAM" id="SSF53383">
    <property type="entry name" value="PLP-dependent transferases"/>
    <property type="match status" value="1"/>
</dbReference>
<accession>A0A645J6Z7</accession>
<reference evidence="1" key="1">
    <citation type="submission" date="2019-08" db="EMBL/GenBank/DDBJ databases">
        <authorList>
            <person name="Kucharzyk K."/>
            <person name="Murdoch R.W."/>
            <person name="Higgins S."/>
            <person name="Loffler F."/>
        </authorList>
    </citation>
    <scope>NUCLEOTIDE SEQUENCE</scope>
</reference>
<name>A0A645J6Z7_9ZZZZ</name>